<dbReference type="Gene3D" id="3.10.350.10">
    <property type="entry name" value="LysM domain"/>
    <property type="match status" value="1"/>
</dbReference>
<dbReference type="CDD" id="cd00118">
    <property type="entry name" value="LysM"/>
    <property type="match status" value="1"/>
</dbReference>
<organism evidence="3">
    <name type="scientific">uncultured Sulfurovum sp</name>
    <dbReference type="NCBI Taxonomy" id="269237"/>
    <lineage>
        <taxon>Bacteria</taxon>
        <taxon>Pseudomonadati</taxon>
        <taxon>Campylobacterota</taxon>
        <taxon>Epsilonproteobacteria</taxon>
        <taxon>Campylobacterales</taxon>
        <taxon>Sulfurovaceae</taxon>
        <taxon>Sulfurovum</taxon>
        <taxon>environmental samples</taxon>
    </lineage>
</organism>
<dbReference type="InterPro" id="IPR052196">
    <property type="entry name" value="Bact_Kbp"/>
</dbReference>
<evidence type="ECO:0000259" key="2">
    <source>
        <dbReference type="PROSITE" id="PS51782"/>
    </source>
</evidence>
<evidence type="ECO:0000256" key="1">
    <source>
        <dbReference type="SAM" id="Phobius"/>
    </source>
</evidence>
<dbReference type="PROSITE" id="PS51782">
    <property type="entry name" value="LYSM"/>
    <property type="match status" value="1"/>
</dbReference>
<gene>
    <name evidence="3" type="ORF">HELGO_WM5064</name>
</gene>
<dbReference type="InterPro" id="IPR018392">
    <property type="entry name" value="LysM"/>
</dbReference>
<accession>A0A6S6U0E2</accession>
<feature type="transmembrane region" description="Helical" evidence="1">
    <location>
        <begin position="35"/>
        <end position="56"/>
    </location>
</feature>
<dbReference type="AlphaFoldDB" id="A0A6S6U0E2"/>
<dbReference type="EMBL" id="CACVAU010000058">
    <property type="protein sequence ID" value="CAA6820189.1"/>
    <property type="molecule type" value="Genomic_DNA"/>
</dbReference>
<keyword evidence="1" id="KW-0812">Transmembrane</keyword>
<sequence length="315" mass="34857">MLNKDQYNQEEYNDYYRQETEGAELGPSKNEESGLMGKLIILLIILALAIAGYFGYKAMNTSDLNDIDTSLQVSAESSLPQSVQEESETIQPTQTIESVEKEPNNVAQDEKPKTIETEVNSEVAKAVGTEGKMSPEEIAAVVTAVMKQMSDKETSKEPSSNTVAVKNDAELMNKLSSSEVDTVSTDLINELEDVNINENTQVNDTQKQVDVYNKINVQNVSGTDTLSQLSDEINAVIDEGVAKDKVANYTNSLKSEVDVRKNEMRIIVVAKGDTLGQIAKRAYGNVMDYKKIYQANPELTRPDRIYVGQKLRIPN</sequence>
<dbReference type="InterPro" id="IPR036779">
    <property type="entry name" value="LysM_dom_sf"/>
</dbReference>
<protein>
    <recommendedName>
        <fullName evidence="2">LysM domain-containing protein</fullName>
    </recommendedName>
</protein>
<dbReference type="PANTHER" id="PTHR34700:SF8">
    <property type="entry name" value="POTASSIUM BINDING PROTEIN KBP"/>
    <property type="match status" value="1"/>
</dbReference>
<dbReference type="Pfam" id="PF01476">
    <property type="entry name" value="LysM"/>
    <property type="match status" value="1"/>
</dbReference>
<reference evidence="3" key="1">
    <citation type="submission" date="2020-01" db="EMBL/GenBank/DDBJ databases">
        <authorList>
            <person name="Meier V. D."/>
            <person name="Meier V D."/>
        </authorList>
    </citation>
    <scope>NUCLEOTIDE SEQUENCE</scope>
    <source>
        <strain evidence="3">HLG_WM_MAG_05</strain>
    </source>
</reference>
<evidence type="ECO:0000313" key="3">
    <source>
        <dbReference type="EMBL" id="CAA6820189.1"/>
    </source>
</evidence>
<keyword evidence="1" id="KW-1133">Transmembrane helix</keyword>
<feature type="domain" description="LysM" evidence="2">
    <location>
        <begin position="265"/>
        <end position="313"/>
    </location>
</feature>
<dbReference type="SUPFAM" id="SSF54106">
    <property type="entry name" value="LysM domain"/>
    <property type="match status" value="1"/>
</dbReference>
<name>A0A6S6U0E2_9BACT</name>
<dbReference type="PANTHER" id="PTHR34700">
    <property type="entry name" value="POTASSIUM BINDING PROTEIN KBP"/>
    <property type="match status" value="1"/>
</dbReference>
<dbReference type="SMART" id="SM00257">
    <property type="entry name" value="LysM"/>
    <property type="match status" value="1"/>
</dbReference>
<proteinExistence type="predicted"/>
<keyword evidence="1" id="KW-0472">Membrane</keyword>